<sequence length="488" mass="53949">MSPVSHLLLRNGVLNLPRASMASKPLAEALLLRDAQDHHCQFNQAGFHNHLSHHILAAYDLGAPPAILQKIYDEEARVQRPIILEEKDKEMIVTEENWPQYLGNQHAYNGFLTFFDQQIASAGVVKTLEKFIFSPEANEKGKAMLARLMSGALHPFIQVGHGLEFGNDALISTGLAMTAVHTSISPELFDLKDNSSTRSDSPGLSVLEILELVNNSPTLQPPLPYDPNALFNARLRDALKDGKSEEIRDLCSKFHVDGNLENSEEMMSKVGELVWASVLLMFATGKPGRKTRLDFFLMHLVTSSLFLRSFVNVLENPADKATIVKAFLPGVLLITLARGRPIIKPQLLMEVSDKPRPPYVSGSPYKTSQGGIGSPLNDDEYNPWPALIEASLYSSDSHLLKTMRTLVLAAREYGDAPGNIIGAFKGHVGNASKEEETFPDIAKVDGSIFARAAGMLMDYMGWTTCGQPEREDWDRTALGWDDAWNNED</sequence>
<evidence type="ECO:0008006" key="4">
    <source>
        <dbReference type="Google" id="ProtNLM"/>
    </source>
</evidence>
<reference evidence="2" key="1">
    <citation type="submission" date="2022-08" db="EMBL/GenBank/DDBJ databases">
        <title>A Global Phylogenomic Analysis of the Shiitake Genus Lentinula.</title>
        <authorList>
            <consortium name="DOE Joint Genome Institute"/>
            <person name="Sierra-Patev S."/>
            <person name="Min B."/>
            <person name="Naranjo-Ortiz M."/>
            <person name="Looney B."/>
            <person name="Konkel Z."/>
            <person name="Slot J.C."/>
            <person name="Sakamoto Y."/>
            <person name="Steenwyk J.L."/>
            <person name="Rokas A."/>
            <person name="Carro J."/>
            <person name="Camarero S."/>
            <person name="Ferreira P."/>
            <person name="Molpeceres G."/>
            <person name="Ruiz-Duenas F.J."/>
            <person name="Serrano A."/>
            <person name="Henrissat B."/>
            <person name="Drula E."/>
            <person name="Hughes K.W."/>
            <person name="Mata J.L."/>
            <person name="Ishikawa N.K."/>
            <person name="Vargas-Isla R."/>
            <person name="Ushijima S."/>
            <person name="Smith C.A."/>
            <person name="Ahrendt S."/>
            <person name="Andreopoulos W."/>
            <person name="He G."/>
            <person name="Labutti K."/>
            <person name="Lipzen A."/>
            <person name="Ng V."/>
            <person name="Riley R."/>
            <person name="Sandor L."/>
            <person name="Barry K."/>
            <person name="Martinez A.T."/>
            <person name="Xiao Y."/>
            <person name="Gibbons J.G."/>
            <person name="Terashima K."/>
            <person name="Grigoriev I.V."/>
            <person name="Hibbett D.S."/>
        </authorList>
    </citation>
    <scope>NUCLEOTIDE SEQUENCE</scope>
    <source>
        <strain evidence="2">JLM2183</strain>
    </source>
</reference>
<proteinExistence type="predicted"/>
<evidence type="ECO:0000256" key="1">
    <source>
        <dbReference type="ARBA" id="ARBA00023002"/>
    </source>
</evidence>
<gene>
    <name evidence="2" type="ORF">J3R30DRAFT_3702022</name>
</gene>
<dbReference type="Pfam" id="PF14027">
    <property type="entry name" value="Questin_oxidase"/>
    <property type="match status" value="1"/>
</dbReference>
<accession>A0A9W9DPP6</accession>
<protein>
    <recommendedName>
        <fullName evidence="4">Oxidoreductase AflY</fullName>
    </recommendedName>
</protein>
<keyword evidence="1" id="KW-0560">Oxidoreductase</keyword>
<keyword evidence="3" id="KW-1185">Reference proteome</keyword>
<dbReference type="Proteomes" id="UP001150266">
    <property type="component" value="Unassembled WGS sequence"/>
</dbReference>
<dbReference type="AlphaFoldDB" id="A0A9W9DPP6"/>
<dbReference type="EMBL" id="JAOTPV010000008">
    <property type="protein sequence ID" value="KAJ4479015.1"/>
    <property type="molecule type" value="Genomic_DNA"/>
</dbReference>
<dbReference type="PANTHER" id="PTHR35870">
    <property type="entry name" value="PROTEIN, PUTATIVE (AFU_ORTHOLOGUE AFUA_5G03330)-RELATED"/>
    <property type="match status" value="1"/>
</dbReference>
<dbReference type="PANTHER" id="PTHR35870:SF1">
    <property type="entry name" value="PROTEIN, PUTATIVE (AFU_ORTHOLOGUE AFUA_5G03330)-RELATED"/>
    <property type="match status" value="1"/>
</dbReference>
<dbReference type="OrthoDB" id="10004862at2759"/>
<organism evidence="2 3">
    <name type="scientific">Lentinula aciculospora</name>
    <dbReference type="NCBI Taxonomy" id="153920"/>
    <lineage>
        <taxon>Eukaryota</taxon>
        <taxon>Fungi</taxon>
        <taxon>Dikarya</taxon>
        <taxon>Basidiomycota</taxon>
        <taxon>Agaricomycotina</taxon>
        <taxon>Agaricomycetes</taxon>
        <taxon>Agaricomycetidae</taxon>
        <taxon>Agaricales</taxon>
        <taxon>Marasmiineae</taxon>
        <taxon>Omphalotaceae</taxon>
        <taxon>Lentinula</taxon>
    </lineage>
</organism>
<comment type="caution">
    <text evidence="2">The sequence shown here is derived from an EMBL/GenBank/DDBJ whole genome shotgun (WGS) entry which is preliminary data.</text>
</comment>
<dbReference type="GO" id="GO:0016491">
    <property type="term" value="F:oxidoreductase activity"/>
    <property type="evidence" value="ECO:0007669"/>
    <property type="project" value="UniProtKB-KW"/>
</dbReference>
<name>A0A9W9DPP6_9AGAR</name>
<dbReference type="InterPro" id="IPR025337">
    <property type="entry name" value="Questin_oxidase-like"/>
</dbReference>
<evidence type="ECO:0000313" key="2">
    <source>
        <dbReference type="EMBL" id="KAJ4479015.1"/>
    </source>
</evidence>
<evidence type="ECO:0000313" key="3">
    <source>
        <dbReference type="Proteomes" id="UP001150266"/>
    </source>
</evidence>